<evidence type="ECO:0000313" key="2">
    <source>
        <dbReference type="EMBL" id="RUS68997.1"/>
    </source>
</evidence>
<dbReference type="EMBL" id="RQTK01001881">
    <property type="protein sequence ID" value="RUS68997.1"/>
    <property type="molecule type" value="Genomic_DNA"/>
</dbReference>
<organism evidence="2 3">
    <name type="scientific">Elysia chlorotica</name>
    <name type="common">Eastern emerald elysia</name>
    <name type="synonym">Sea slug</name>
    <dbReference type="NCBI Taxonomy" id="188477"/>
    <lineage>
        <taxon>Eukaryota</taxon>
        <taxon>Metazoa</taxon>
        <taxon>Spiralia</taxon>
        <taxon>Lophotrochozoa</taxon>
        <taxon>Mollusca</taxon>
        <taxon>Gastropoda</taxon>
        <taxon>Heterobranchia</taxon>
        <taxon>Euthyneura</taxon>
        <taxon>Panpulmonata</taxon>
        <taxon>Sacoglossa</taxon>
        <taxon>Placobranchoidea</taxon>
        <taxon>Plakobranchidae</taxon>
        <taxon>Elysia</taxon>
    </lineage>
</organism>
<feature type="region of interest" description="Disordered" evidence="1">
    <location>
        <begin position="302"/>
        <end position="345"/>
    </location>
</feature>
<accession>A0A3S0Z835</accession>
<feature type="region of interest" description="Disordered" evidence="1">
    <location>
        <begin position="1"/>
        <end position="23"/>
    </location>
</feature>
<feature type="non-terminal residue" evidence="2">
    <location>
        <position position="809"/>
    </location>
</feature>
<evidence type="ECO:0000256" key="1">
    <source>
        <dbReference type="SAM" id="MobiDB-lite"/>
    </source>
</evidence>
<feature type="compositionally biased region" description="Polar residues" evidence="1">
    <location>
        <begin position="441"/>
        <end position="468"/>
    </location>
</feature>
<feature type="region of interest" description="Disordered" evidence="1">
    <location>
        <begin position="511"/>
        <end position="572"/>
    </location>
</feature>
<comment type="caution">
    <text evidence="2">The sequence shown here is derived from an EMBL/GenBank/DDBJ whole genome shotgun (WGS) entry which is preliminary data.</text>
</comment>
<name>A0A3S0Z835_ELYCH</name>
<feature type="region of interest" description="Disordered" evidence="1">
    <location>
        <begin position="441"/>
        <end position="474"/>
    </location>
</feature>
<reference evidence="2 3" key="1">
    <citation type="submission" date="2019-01" db="EMBL/GenBank/DDBJ databases">
        <title>A draft genome assembly of the solar-powered sea slug Elysia chlorotica.</title>
        <authorList>
            <person name="Cai H."/>
            <person name="Li Q."/>
            <person name="Fang X."/>
            <person name="Li J."/>
            <person name="Curtis N.E."/>
            <person name="Altenburger A."/>
            <person name="Shibata T."/>
            <person name="Feng M."/>
            <person name="Maeda T."/>
            <person name="Schwartz J.A."/>
            <person name="Shigenobu S."/>
            <person name="Lundholm N."/>
            <person name="Nishiyama T."/>
            <person name="Yang H."/>
            <person name="Hasebe M."/>
            <person name="Li S."/>
            <person name="Pierce S.K."/>
            <person name="Wang J."/>
        </authorList>
    </citation>
    <scope>NUCLEOTIDE SEQUENCE [LARGE SCALE GENOMIC DNA]</scope>
    <source>
        <strain evidence="2">EC2010</strain>
        <tissue evidence="2">Whole organism of an adult</tissue>
    </source>
</reference>
<dbReference type="Proteomes" id="UP000271974">
    <property type="component" value="Unassembled WGS sequence"/>
</dbReference>
<feature type="region of interest" description="Disordered" evidence="1">
    <location>
        <begin position="151"/>
        <end position="187"/>
    </location>
</feature>
<proteinExistence type="predicted"/>
<feature type="compositionally biased region" description="Low complexity" evidence="1">
    <location>
        <begin position="641"/>
        <end position="650"/>
    </location>
</feature>
<dbReference type="AlphaFoldDB" id="A0A3S0Z835"/>
<feature type="compositionally biased region" description="Polar residues" evidence="1">
    <location>
        <begin position="1"/>
        <end position="17"/>
    </location>
</feature>
<protein>
    <submittedName>
        <fullName evidence="2">Uncharacterized protein</fullName>
    </submittedName>
</protein>
<feature type="region of interest" description="Disordered" evidence="1">
    <location>
        <begin position="619"/>
        <end position="663"/>
    </location>
</feature>
<feature type="compositionally biased region" description="Basic residues" evidence="1">
    <location>
        <begin position="620"/>
        <end position="640"/>
    </location>
</feature>
<feature type="compositionally biased region" description="Basic and acidic residues" evidence="1">
    <location>
        <begin position="178"/>
        <end position="187"/>
    </location>
</feature>
<feature type="region of interest" description="Disordered" evidence="1">
    <location>
        <begin position="363"/>
        <end position="395"/>
    </location>
</feature>
<dbReference type="OrthoDB" id="10045473at2759"/>
<feature type="non-terminal residue" evidence="2">
    <location>
        <position position="1"/>
    </location>
</feature>
<keyword evidence="3" id="KW-1185">Reference proteome</keyword>
<feature type="compositionally biased region" description="Low complexity" evidence="1">
    <location>
        <begin position="153"/>
        <end position="177"/>
    </location>
</feature>
<sequence>THASESQLPSLSVTVDGSSGGSRCAEALPTPHISAGITSGIPLSAVLQGSGGPGPPPLSPQRQLQQGGITSGIPVTARGITSGIPNVQVTPVLDTGKGFSAMDLTMGQGRDNSGGEAGIRSGVPVMSGSITSGLPVVSAPLNFSGRLACGGEVSNSSSNSPRSSPVHFSSAPSLHSSSEVEEKRQRLALEPGSIPAESFTQMMQGLQASGSDTPPENFSRLLQSLQSPLSRGGGAGGTAGISHGAPTGVNASPAACYYDPSFAAVSPGVPGFPAGGNMPQGFIPQAAVSPLVFQNLQIIREDSGDTPEAGPNGDMDGTTERTMEAEEEGGEDTAGSQDGLYHHGNEPYREHRALTPTSSSELEQIGLGEGGGDGQRQKVRRKSRGGGGYPHHQHHHYAGNPQISITDAQGHVTDVITTDPSSMDERLASDRDLFCGDVSSSFQGNTGVSPSASSRQRSAFTARSPSQDQHQRLQEEQHRLAMQHYHKMLLQQLFNPSWINTHLASIPGPIPSASASSSSSHSLPSSSSSRHGHSSSPFSPYPTSSSSSSSAAPPTASASSSSPAQALSLRPAPYSPSASIILGTSHNTVGSSLRHYHHHHHHHGRSSSSRFRRQLVGGAGHHHFHPHHHHQHQKQGHHTHTLSQQQQQLQRQHHHYHQHSDKTCDLYSTAASSPTLQQQRASPFFFSSTPHDDSYNPLGYMSLSSNRLSHSHSHNIPFLSNRAVSPTCFPIDSSSSSATTPLSFGSGGLQSSVSMMVTSDDERIGLHYSSSSSDNNIRLPSVTITAGCHSSPASVGCSPVTSPITGIGE</sequence>
<gene>
    <name evidence="2" type="ORF">EGW08_023241</name>
</gene>
<evidence type="ECO:0000313" key="3">
    <source>
        <dbReference type="Proteomes" id="UP000271974"/>
    </source>
</evidence>
<feature type="region of interest" description="Disordered" evidence="1">
    <location>
        <begin position="47"/>
        <end position="67"/>
    </location>
</feature>